<sequence length="146" mass="16596">MKLLLTLCLLGVTFAAQPTCEIPHGHDLTQLVDGGFARMDTQPKDDKVTTLEYDMIIQFDDKNNDSCVSFAEYHNPETQALYLEVNQKMYQHFNPDGDDCLDVDEMNAQFAKIDKDGDGLVDKHEYEQYYTNLLKHLYPCHGGAGK</sequence>
<evidence type="ECO:0000313" key="5">
    <source>
        <dbReference type="Proteomes" id="UP001164746"/>
    </source>
</evidence>
<feature type="signal peptide" evidence="2">
    <location>
        <begin position="1"/>
        <end position="15"/>
    </location>
</feature>
<dbReference type="Gene3D" id="1.10.238.10">
    <property type="entry name" value="EF-hand"/>
    <property type="match status" value="1"/>
</dbReference>
<evidence type="ECO:0000313" key="4">
    <source>
        <dbReference type="EMBL" id="WAR10891.1"/>
    </source>
</evidence>
<protein>
    <recommendedName>
        <fullName evidence="3">EF-hand domain-containing protein</fullName>
    </recommendedName>
</protein>
<keyword evidence="1" id="KW-0106">Calcium</keyword>
<accession>A0ABY7EQ07</accession>
<keyword evidence="2" id="KW-0732">Signal</keyword>
<gene>
    <name evidence="4" type="ORF">MAR_035967</name>
</gene>
<dbReference type="SUPFAM" id="SSF47473">
    <property type="entry name" value="EF-hand"/>
    <property type="match status" value="1"/>
</dbReference>
<evidence type="ECO:0000259" key="3">
    <source>
        <dbReference type="PROSITE" id="PS50222"/>
    </source>
</evidence>
<dbReference type="PROSITE" id="PS50222">
    <property type="entry name" value="EF_HAND_2"/>
    <property type="match status" value="1"/>
</dbReference>
<feature type="domain" description="EF-hand" evidence="3">
    <location>
        <begin position="101"/>
        <end position="136"/>
    </location>
</feature>
<dbReference type="InterPro" id="IPR011992">
    <property type="entry name" value="EF-hand-dom_pair"/>
</dbReference>
<dbReference type="PROSITE" id="PS00018">
    <property type="entry name" value="EF_HAND_1"/>
    <property type="match status" value="1"/>
</dbReference>
<dbReference type="EMBL" id="CP111018">
    <property type="protein sequence ID" value="WAR10891.1"/>
    <property type="molecule type" value="Genomic_DNA"/>
</dbReference>
<name>A0ABY7EQ07_MYAAR</name>
<dbReference type="InterPro" id="IPR002048">
    <property type="entry name" value="EF_hand_dom"/>
</dbReference>
<keyword evidence="5" id="KW-1185">Reference proteome</keyword>
<organism evidence="4 5">
    <name type="scientific">Mya arenaria</name>
    <name type="common">Soft-shell clam</name>
    <dbReference type="NCBI Taxonomy" id="6604"/>
    <lineage>
        <taxon>Eukaryota</taxon>
        <taxon>Metazoa</taxon>
        <taxon>Spiralia</taxon>
        <taxon>Lophotrochozoa</taxon>
        <taxon>Mollusca</taxon>
        <taxon>Bivalvia</taxon>
        <taxon>Autobranchia</taxon>
        <taxon>Heteroconchia</taxon>
        <taxon>Euheterodonta</taxon>
        <taxon>Imparidentia</taxon>
        <taxon>Neoheterodontei</taxon>
        <taxon>Myida</taxon>
        <taxon>Myoidea</taxon>
        <taxon>Myidae</taxon>
        <taxon>Mya</taxon>
    </lineage>
</organism>
<proteinExistence type="predicted"/>
<reference evidence="4" key="1">
    <citation type="submission" date="2022-11" db="EMBL/GenBank/DDBJ databases">
        <title>Centuries of genome instability and evolution in soft-shell clam transmissible cancer (bioRxiv).</title>
        <authorList>
            <person name="Hart S.F.M."/>
            <person name="Yonemitsu M.A."/>
            <person name="Giersch R.M."/>
            <person name="Beal B.F."/>
            <person name="Arriagada G."/>
            <person name="Davis B.W."/>
            <person name="Ostrander E.A."/>
            <person name="Goff S.P."/>
            <person name="Metzger M.J."/>
        </authorList>
    </citation>
    <scope>NUCLEOTIDE SEQUENCE</scope>
    <source>
        <strain evidence="4">MELC-2E11</strain>
        <tissue evidence="4">Siphon/mantle</tissue>
    </source>
</reference>
<feature type="chain" id="PRO_5046054832" description="EF-hand domain-containing protein" evidence="2">
    <location>
        <begin position="16"/>
        <end position="146"/>
    </location>
</feature>
<dbReference type="InterPro" id="IPR018247">
    <property type="entry name" value="EF_Hand_1_Ca_BS"/>
</dbReference>
<evidence type="ECO:0000256" key="1">
    <source>
        <dbReference type="ARBA" id="ARBA00022837"/>
    </source>
</evidence>
<dbReference type="Proteomes" id="UP001164746">
    <property type="component" value="Chromosome 7"/>
</dbReference>
<evidence type="ECO:0000256" key="2">
    <source>
        <dbReference type="SAM" id="SignalP"/>
    </source>
</evidence>